<dbReference type="FunCoup" id="F0Z786">
    <property type="interactions" value="2"/>
</dbReference>
<keyword evidence="4" id="KW-0325">Glycoprotein</keyword>
<comment type="subcellular location">
    <subcellularLocation>
        <location evidence="1">Membrane</location>
    </subcellularLocation>
</comment>
<organism evidence="7 8">
    <name type="scientific">Dictyostelium purpureum</name>
    <name type="common">Slime mold</name>
    <dbReference type="NCBI Taxonomy" id="5786"/>
    <lineage>
        <taxon>Eukaryota</taxon>
        <taxon>Amoebozoa</taxon>
        <taxon>Evosea</taxon>
        <taxon>Eumycetozoa</taxon>
        <taxon>Dictyostelia</taxon>
        <taxon>Dictyosteliales</taxon>
        <taxon>Dictyosteliaceae</taxon>
        <taxon>Dictyostelium</taxon>
    </lineage>
</organism>
<dbReference type="InterPro" id="IPR014756">
    <property type="entry name" value="Ig_E-set"/>
</dbReference>
<protein>
    <recommendedName>
        <fullName evidence="6">IPT/TIG domain-containing protein</fullName>
    </recommendedName>
</protein>
<dbReference type="Proteomes" id="UP000001064">
    <property type="component" value="Unassembled WGS sequence"/>
</dbReference>
<feature type="domain" description="IPT/TIG" evidence="6">
    <location>
        <begin position="555"/>
        <end position="610"/>
    </location>
</feature>
<dbReference type="PANTHER" id="PTHR31341">
    <property type="entry name" value="IPT/TIG DOMAIN-CONTAINING PROTEIN-RELATED-RELATED"/>
    <property type="match status" value="1"/>
</dbReference>
<feature type="chain" id="PRO_5003264962" description="IPT/TIG domain-containing protein" evidence="5">
    <location>
        <begin position="20"/>
        <end position="826"/>
    </location>
</feature>
<dbReference type="GO" id="GO:0016020">
    <property type="term" value="C:membrane"/>
    <property type="evidence" value="ECO:0007669"/>
    <property type="project" value="UniProtKB-SubCell"/>
</dbReference>
<keyword evidence="8" id="KW-1185">Reference proteome</keyword>
<dbReference type="GeneID" id="10509190"/>
<proteinExistence type="predicted"/>
<dbReference type="EMBL" id="GL870945">
    <property type="protein sequence ID" value="EGC40200.1"/>
    <property type="molecule type" value="Genomic_DNA"/>
</dbReference>
<dbReference type="eggNOG" id="ENOG502RI4S">
    <property type="taxonomic scope" value="Eukaryota"/>
</dbReference>
<dbReference type="InterPro" id="IPR002909">
    <property type="entry name" value="IPT_dom"/>
</dbReference>
<sequence>MKLIIYIIIFLYFIQNISSQCVDENQIIKCDQNDTCNFLIFKDFSNKTLINYEANFNDTKLKEIDLLNLPNGYLYYDCSCVLVKKNPKIISIDPVDTNGGNLYFDGFFFYDENLNKIQVDISSENLYVPNLNYIYNNQIKKFVIENFPPGCGQFNLIYGKNSFLGSYKKPIVADFKKEGSKNKILLVGSNLYNPKLKITGPFDSTDTISTKEFNTSTDPLQEISYFEVPQILYCGMWDIVLEICNSDIKEANFQITNEPKIEGITSVSSKEGGNVTINGINLYSRAFENSTNKLSGYRITLPYNKNCNVIEAIPEKGLLICNMEPSKENEKKKNLNLVLTIDGKYSTNITFSYESPSISYVNQTTFPLNGEAQFTIIGKYLDDQSITMVSVMIPDKTFNITEHNCSIISKDENKMVVNVPLNAYPGYIVIFSKDDNEIVKSNVGHLSFLPIIKNISTSNTTGQIVTITGVSVHTKKIEGSSTVNLPISIYVGSGENIAKCKNPNSNDGIHIECLLEPGVGKDWPLSVSIDKYTIVEKNLFSYNNPLVSGIEYNVSGLVTLFGYNFGRDLNKISIVSGETQIKISNVNDSCLQFMTPKLLHGLHYLDITVGIPDHQNIQKQYEFAVKPVILKINSIPISGGEVTIYGKYLSPRAAISFRSPRGTPSGIPCNNITIYEDNTILKCNVTGISGQEIKLDGIGERKTTSGHNHEIFMSIKGRNAINPDNITFSFYPPTVYGSPGKSENRLITIFGENFNRIGLKIFIGKEQCKWPSVLKGYEVITCFLDSVDKNQKAEYQNKTFGIYVTVDGQTAELENNFTYYCNYNII</sequence>
<evidence type="ECO:0000256" key="3">
    <source>
        <dbReference type="ARBA" id="ARBA00023136"/>
    </source>
</evidence>
<dbReference type="InterPro" id="IPR052014">
    <property type="entry name" value="Dictyostelium_Tiger"/>
</dbReference>
<dbReference type="RefSeq" id="XP_003283269.1">
    <property type="nucleotide sequence ID" value="XM_003283221.1"/>
</dbReference>
<evidence type="ECO:0000259" key="6">
    <source>
        <dbReference type="Pfam" id="PF01833"/>
    </source>
</evidence>
<dbReference type="InParanoid" id="F0Z786"/>
<evidence type="ECO:0000313" key="7">
    <source>
        <dbReference type="EMBL" id="EGC40200.1"/>
    </source>
</evidence>
<dbReference type="AlphaFoldDB" id="F0Z786"/>
<evidence type="ECO:0000256" key="2">
    <source>
        <dbReference type="ARBA" id="ARBA00022729"/>
    </source>
</evidence>
<dbReference type="SUPFAM" id="SSF81296">
    <property type="entry name" value="E set domains"/>
    <property type="match status" value="1"/>
</dbReference>
<dbReference type="PANTHER" id="PTHR31341:SF18">
    <property type="entry name" value="IPT_TIG DOMAIN-CONTAINING PROTEIN-RELATED"/>
    <property type="match status" value="1"/>
</dbReference>
<dbReference type="VEuPathDB" id="AmoebaDB:DICPUDRAFT_96316"/>
<dbReference type="OrthoDB" id="24512at2759"/>
<dbReference type="KEGG" id="dpp:DICPUDRAFT_96316"/>
<evidence type="ECO:0000256" key="5">
    <source>
        <dbReference type="SAM" id="SignalP"/>
    </source>
</evidence>
<evidence type="ECO:0000313" key="8">
    <source>
        <dbReference type="Proteomes" id="UP000001064"/>
    </source>
</evidence>
<feature type="signal peptide" evidence="5">
    <location>
        <begin position="1"/>
        <end position="19"/>
    </location>
</feature>
<name>F0Z786_DICPU</name>
<reference evidence="8" key="1">
    <citation type="journal article" date="2011" name="Genome Biol.">
        <title>Comparative genomics of the social amoebae Dictyostelium discoideum and Dictyostelium purpureum.</title>
        <authorList>
            <consortium name="US DOE Joint Genome Institute (JGI-PGF)"/>
            <person name="Sucgang R."/>
            <person name="Kuo A."/>
            <person name="Tian X."/>
            <person name="Salerno W."/>
            <person name="Parikh A."/>
            <person name="Feasley C.L."/>
            <person name="Dalin E."/>
            <person name="Tu H."/>
            <person name="Huang E."/>
            <person name="Barry K."/>
            <person name="Lindquist E."/>
            <person name="Shapiro H."/>
            <person name="Bruce D."/>
            <person name="Schmutz J."/>
            <person name="Salamov A."/>
            <person name="Fey P."/>
            <person name="Gaudet P."/>
            <person name="Anjard C."/>
            <person name="Babu M.M."/>
            <person name="Basu S."/>
            <person name="Bushmanova Y."/>
            <person name="van der Wel H."/>
            <person name="Katoh-Kurasawa M."/>
            <person name="Dinh C."/>
            <person name="Coutinho P.M."/>
            <person name="Saito T."/>
            <person name="Elias M."/>
            <person name="Schaap P."/>
            <person name="Kay R.R."/>
            <person name="Henrissat B."/>
            <person name="Eichinger L."/>
            <person name="Rivero F."/>
            <person name="Putnam N.H."/>
            <person name="West C.M."/>
            <person name="Loomis W.F."/>
            <person name="Chisholm R.L."/>
            <person name="Shaulsky G."/>
            <person name="Strassmann J.E."/>
            <person name="Queller D.C."/>
            <person name="Kuspa A."/>
            <person name="Grigoriev I.V."/>
        </authorList>
    </citation>
    <scope>NUCLEOTIDE SEQUENCE [LARGE SCALE GENOMIC DNA]</scope>
    <source>
        <strain evidence="8">QSDP1</strain>
    </source>
</reference>
<gene>
    <name evidence="7" type="ORF">DICPUDRAFT_96316</name>
</gene>
<accession>F0Z786</accession>
<evidence type="ECO:0000256" key="1">
    <source>
        <dbReference type="ARBA" id="ARBA00004370"/>
    </source>
</evidence>
<feature type="domain" description="IPT/TIG" evidence="6">
    <location>
        <begin position="743"/>
        <end position="819"/>
    </location>
</feature>
<keyword evidence="2 5" id="KW-0732">Signal</keyword>
<dbReference type="Pfam" id="PF01833">
    <property type="entry name" value="TIG"/>
    <property type="match status" value="2"/>
</dbReference>
<dbReference type="OMA" id="GHEYLIF"/>
<evidence type="ECO:0000256" key="4">
    <source>
        <dbReference type="ARBA" id="ARBA00023180"/>
    </source>
</evidence>
<keyword evidence="3" id="KW-0472">Membrane</keyword>